<accession>A0ABV7A1Z4</accession>
<comment type="caution">
    <text evidence="1">The sequence shown here is derived from an EMBL/GenBank/DDBJ whole genome shotgun (WGS) entry which is preliminary data.</text>
</comment>
<dbReference type="RefSeq" id="WP_390301568.1">
    <property type="nucleotide sequence ID" value="NZ_JBHRRZ010000002.1"/>
</dbReference>
<proteinExistence type="predicted"/>
<organism evidence="1 2">
    <name type="scientific">Virgibacillus sediminis</name>
    <dbReference type="NCBI Taxonomy" id="202260"/>
    <lineage>
        <taxon>Bacteria</taxon>
        <taxon>Bacillati</taxon>
        <taxon>Bacillota</taxon>
        <taxon>Bacilli</taxon>
        <taxon>Bacillales</taxon>
        <taxon>Bacillaceae</taxon>
        <taxon>Virgibacillus</taxon>
    </lineage>
</organism>
<gene>
    <name evidence="1" type="ORF">ACFODW_00960</name>
</gene>
<reference evidence="2" key="1">
    <citation type="journal article" date="2019" name="Int. J. Syst. Evol. Microbiol.">
        <title>The Global Catalogue of Microorganisms (GCM) 10K type strain sequencing project: providing services to taxonomists for standard genome sequencing and annotation.</title>
        <authorList>
            <consortium name="The Broad Institute Genomics Platform"/>
            <consortium name="The Broad Institute Genome Sequencing Center for Infectious Disease"/>
            <person name="Wu L."/>
            <person name="Ma J."/>
        </authorList>
    </citation>
    <scope>NUCLEOTIDE SEQUENCE [LARGE SCALE GENOMIC DNA]</scope>
    <source>
        <strain evidence="2">KCTC 13193</strain>
    </source>
</reference>
<evidence type="ECO:0000313" key="2">
    <source>
        <dbReference type="Proteomes" id="UP001595387"/>
    </source>
</evidence>
<name>A0ABV7A1Z4_9BACI</name>
<sequence>MKKIITFIVSLSIITLIVGGCSGEGQSVDGQKQIQFSLSQKGSNENWEVTDNISGKYYNLEKSVHSTHELTIVPKKDVDYKSLTIALKIGDEVVGFYEEESGEREKNEFHAQLNQKDNYQVTQGTFIHTNESDTFWGEDITLVIEYDDKKEEIQLG</sequence>
<protein>
    <recommendedName>
        <fullName evidence="3">Lipoprotein</fullName>
    </recommendedName>
</protein>
<dbReference type="PROSITE" id="PS51257">
    <property type="entry name" value="PROKAR_LIPOPROTEIN"/>
    <property type="match status" value="1"/>
</dbReference>
<dbReference type="Proteomes" id="UP001595387">
    <property type="component" value="Unassembled WGS sequence"/>
</dbReference>
<evidence type="ECO:0008006" key="3">
    <source>
        <dbReference type="Google" id="ProtNLM"/>
    </source>
</evidence>
<dbReference type="EMBL" id="JBHRRZ010000002">
    <property type="protein sequence ID" value="MFC2946935.1"/>
    <property type="molecule type" value="Genomic_DNA"/>
</dbReference>
<evidence type="ECO:0000313" key="1">
    <source>
        <dbReference type="EMBL" id="MFC2946935.1"/>
    </source>
</evidence>
<keyword evidence="2" id="KW-1185">Reference proteome</keyword>